<dbReference type="GO" id="GO:0015276">
    <property type="term" value="F:ligand-gated monoatomic ion channel activity"/>
    <property type="evidence" value="ECO:0007669"/>
    <property type="project" value="InterPro"/>
</dbReference>
<feature type="chain" id="PRO_5043340106" description="Ionotropic glutamate receptor L-glutamate and glycine-binding domain-containing protein" evidence="14">
    <location>
        <begin position="23"/>
        <end position="492"/>
    </location>
</feature>
<dbReference type="InterPro" id="IPR019594">
    <property type="entry name" value="Glu/Gly-bd"/>
</dbReference>
<evidence type="ECO:0000256" key="9">
    <source>
        <dbReference type="ARBA" id="ARBA00023170"/>
    </source>
</evidence>
<keyword evidence="12" id="KW-0407">Ion channel</keyword>
<evidence type="ECO:0000256" key="14">
    <source>
        <dbReference type="SAM" id="SignalP"/>
    </source>
</evidence>
<feature type="signal peptide" evidence="14">
    <location>
        <begin position="1"/>
        <end position="22"/>
    </location>
</feature>
<dbReference type="InterPro" id="IPR052192">
    <property type="entry name" value="Insect_Ionotropic_Sensory_Rcpt"/>
</dbReference>
<evidence type="ECO:0000256" key="5">
    <source>
        <dbReference type="ARBA" id="ARBA00022692"/>
    </source>
</evidence>
<evidence type="ECO:0000256" key="13">
    <source>
        <dbReference type="SAM" id="Phobius"/>
    </source>
</evidence>
<keyword evidence="9" id="KW-0675">Receptor</keyword>
<dbReference type="GO" id="GO:0050906">
    <property type="term" value="P:detection of stimulus involved in sensory perception"/>
    <property type="evidence" value="ECO:0007669"/>
    <property type="project" value="UniProtKB-ARBA"/>
</dbReference>
<evidence type="ECO:0000313" key="17">
    <source>
        <dbReference type="Proteomes" id="UP001487740"/>
    </source>
</evidence>
<dbReference type="Proteomes" id="UP001487740">
    <property type="component" value="Unassembled WGS sequence"/>
</dbReference>
<evidence type="ECO:0000256" key="7">
    <source>
        <dbReference type="ARBA" id="ARBA00023065"/>
    </source>
</evidence>
<dbReference type="GO" id="GO:0005886">
    <property type="term" value="C:plasma membrane"/>
    <property type="evidence" value="ECO:0007669"/>
    <property type="project" value="UniProtKB-SubCell"/>
</dbReference>
<keyword evidence="8 13" id="KW-0472">Membrane</keyword>
<dbReference type="Pfam" id="PF10613">
    <property type="entry name" value="Lig_chan-Glu_bd"/>
    <property type="match status" value="1"/>
</dbReference>
<dbReference type="InterPro" id="IPR001320">
    <property type="entry name" value="Iontro_rcpt_C"/>
</dbReference>
<feature type="transmembrane region" description="Helical" evidence="13">
    <location>
        <begin position="438"/>
        <end position="468"/>
    </location>
</feature>
<evidence type="ECO:0000313" key="16">
    <source>
        <dbReference type="EMBL" id="KAK8393312.1"/>
    </source>
</evidence>
<evidence type="ECO:0000256" key="8">
    <source>
        <dbReference type="ARBA" id="ARBA00023136"/>
    </source>
</evidence>
<dbReference type="PANTHER" id="PTHR42643:SF24">
    <property type="entry name" value="IONOTROPIC RECEPTOR 60A"/>
    <property type="match status" value="1"/>
</dbReference>
<comment type="similarity">
    <text evidence="2">Belongs to the glutamate-gated ion channel (TC 1.A.10.1) family.</text>
</comment>
<evidence type="ECO:0000256" key="11">
    <source>
        <dbReference type="ARBA" id="ARBA00023286"/>
    </source>
</evidence>
<feature type="domain" description="Ionotropic glutamate receptor L-glutamate and glycine-binding" evidence="15">
    <location>
        <begin position="66"/>
        <end position="126"/>
    </location>
</feature>
<comment type="caution">
    <text evidence="16">The sequence shown here is derived from an EMBL/GenBank/DDBJ whole genome shotgun (WGS) entry which is preliminary data.</text>
</comment>
<evidence type="ECO:0000256" key="4">
    <source>
        <dbReference type="ARBA" id="ARBA00022475"/>
    </source>
</evidence>
<dbReference type="Pfam" id="PF00060">
    <property type="entry name" value="Lig_chan"/>
    <property type="match status" value="1"/>
</dbReference>
<dbReference type="AlphaFoldDB" id="A0AAW0TZX7"/>
<accession>A0AAW0TZX7</accession>
<evidence type="ECO:0000259" key="15">
    <source>
        <dbReference type="SMART" id="SM00918"/>
    </source>
</evidence>
<keyword evidence="7" id="KW-0406">Ion transport</keyword>
<gene>
    <name evidence="16" type="ORF">O3P69_013381</name>
</gene>
<dbReference type="SMART" id="SM00918">
    <property type="entry name" value="Lig_chan-Glu_bd"/>
    <property type="match status" value="1"/>
</dbReference>
<keyword evidence="14" id="KW-0732">Signal</keyword>
<evidence type="ECO:0000256" key="1">
    <source>
        <dbReference type="ARBA" id="ARBA00004651"/>
    </source>
</evidence>
<dbReference type="PANTHER" id="PTHR42643">
    <property type="entry name" value="IONOTROPIC RECEPTOR 20A-RELATED"/>
    <property type="match status" value="1"/>
</dbReference>
<evidence type="ECO:0000256" key="3">
    <source>
        <dbReference type="ARBA" id="ARBA00022448"/>
    </source>
</evidence>
<protein>
    <recommendedName>
        <fullName evidence="15">Ionotropic glutamate receptor L-glutamate and glycine-binding domain-containing protein</fullName>
    </recommendedName>
</protein>
<dbReference type="EMBL" id="JARAKH010000021">
    <property type="protein sequence ID" value="KAK8393312.1"/>
    <property type="molecule type" value="Genomic_DNA"/>
</dbReference>
<keyword evidence="4" id="KW-1003">Cell membrane</keyword>
<keyword evidence="5 13" id="KW-0812">Transmembrane</keyword>
<comment type="subcellular location">
    <subcellularLocation>
        <location evidence="1">Cell membrane</location>
        <topology evidence="1">Multi-pass membrane protein</topology>
    </subcellularLocation>
</comment>
<dbReference type="Gene3D" id="3.40.190.10">
    <property type="entry name" value="Periplasmic binding protein-like II"/>
    <property type="match status" value="1"/>
</dbReference>
<feature type="transmembrane region" description="Helical" evidence="13">
    <location>
        <begin position="180"/>
        <end position="203"/>
    </location>
</feature>
<evidence type="ECO:0000256" key="6">
    <source>
        <dbReference type="ARBA" id="ARBA00022989"/>
    </source>
</evidence>
<dbReference type="Gene3D" id="1.10.287.70">
    <property type="match status" value="1"/>
</dbReference>
<organism evidence="16 17">
    <name type="scientific">Scylla paramamosain</name>
    <name type="common">Mud crab</name>
    <dbReference type="NCBI Taxonomy" id="85552"/>
    <lineage>
        <taxon>Eukaryota</taxon>
        <taxon>Metazoa</taxon>
        <taxon>Ecdysozoa</taxon>
        <taxon>Arthropoda</taxon>
        <taxon>Crustacea</taxon>
        <taxon>Multicrustacea</taxon>
        <taxon>Malacostraca</taxon>
        <taxon>Eumalacostraca</taxon>
        <taxon>Eucarida</taxon>
        <taxon>Decapoda</taxon>
        <taxon>Pleocyemata</taxon>
        <taxon>Brachyura</taxon>
        <taxon>Eubrachyura</taxon>
        <taxon>Portunoidea</taxon>
        <taxon>Portunidae</taxon>
        <taxon>Portuninae</taxon>
        <taxon>Scylla</taxon>
    </lineage>
</organism>
<evidence type="ECO:0000256" key="2">
    <source>
        <dbReference type="ARBA" id="ARBA00008685"/>
    </source>
</evidence>
<evidence type="ECO:0000256" key="12">
    <source>
        <dbReference type="ARBA" id="ARBA00023303"/>
    </source>
</evidence>
<dbReference type="SUPFAM" id="SSF53850">
    <property type="entry name" value="Periplasmic binding protein-like II"/>
    <property type="match status" value="1"/>
</dbReference>
<keyword evidence="17" id="KW-1185">Reference proteome</keyword>
<evidence type="ECO:0000256" key="10">
    <source>
        <dbReference type="ARBA" id="ARBA00023180"/>
    </source>
</evidence>
<name>A0AAW0TZX7_SCYPA</name>
<keyword evidence="6 13" id="KW-1133">Transmembrane helix</keyword>
<sequence>MPWLCHPLPLSLLLLLPRLLDASRFPTGWYPHHPFGHTNVTLKDPSQHSVGNRAFLRVAVEEWEPHVKVMTASDGTITISGPMANLLKALAETLNFSYTLVRPADGAWGAPDELGNWNGMIGMVRRNEADLALGPFGMTEERTKAAEFSYPIMIDYYKILVKRGHAQLNPWGFLNPLQPLVWFGVWLTFCMACITLALSRLVLQWERLPITSNIMVALRCSWDQLVILLQQTLQSIPNTLASRAMIGLWLLTVMVIMRSYSSALTSLLAVRYIPVKINSLRDLVDEKEYGLIFEKSTALTTYMKGSKKGIYLELEETKAQGRAQFLKSSEVLNAARTLVKHEDYALLVEITTIKKILSDDFSITGSCDYYIAKENFFPLIFCVIGRHGLHHMPFINYIIQSMVEHDLYSNWLNEEFINVTACLKAPISITVKEPYSIVGLWGMFTLLFVGLMLAALTFLAELVVHAWIKNKENPTLYPGAIFLRHQFFKLYR</sequence>
<keyword evidence="3" id="KW-0813">Transport</keyword>
<keyword evidence="11" id="KW-1071">Ligand-gated ion channel</keyword>
<proteinExistence type="inferred from homology"/>
<reference evidence="16 17" key="1">
    <citation type="submission" date="2023-03" db="EMBL/GenBank/DDBJ databases">
        <title>High-quality genome of Scylla paramamosain provides insights in environmental adaptation.</title>
        <authorList>
            <person name="Zhang L."/>
        </authorList>
    </citation>
    <scope>NUCLEOTIDE SEQUENCE [LARGE SCALE GENOMIC DNA]</scope>
    <source>
        <strain evidence="16">LZ_2023a</strain>
        <tissue evidence="16">Muscle</tissue>
    </source>
</reference>
<keyword evidence="10" id="KW-0325">Glycoprotein</keyword>